<accession>A0A0D6PLH7</accession>
<comment type="caution">
    <text evidence="2">The sequence shown here is derived from an EMBL/GenBank/DDBJ whole genome shotgun (WGS) entry which is preliminary data.</text>
</comment>
<sequence length="75" mass="8053">MQFGYEPTRGAEFVSAVSMSQVGGLKVTNVSMSPQTLRTQGRLRAEEDVLMVKMNDEGRQNSSATASSAAWVQAA</sequence>
<dbReference type="Proteomes" id="UP000032668">
    <property type="component" value="Unassembled WGS sequence"/>
</dbReference>
<evidence type="ECO:0000313" key="2">
    <source>
        <dbReference type="EMBL" id="GAN81614.1"/>
    </source>
</evidence>
<name>A0A0D6PLH7_9PROT</name>
<proteinExistence type="predicted"/>
<evidence type="ECO:0000313" key="3">
    <source>
        <dbReference type="Proteomes" id="UP000032668"/>
    </source>
</evidence>
<evidence type="ECO:0000256" key="1">
    <source>
        <dbReference type="SAM" id="MobiDB-lite"/>
    </source>
</evidence>
<dbReference type="AlphaFoldDB" id="A0A0D6PLH7"/>
<reference evidence="2 3" key="1">
    <citation type="submission" date="2012-11" db="EMBL/GenBank/DDBJ databases">
        <title>Whole genome sequence of Acidocella aminolytica 101 = DSM 11237.</title>
        <authorList>
            <person name="Azuma Y."/>
            <person name="Higashiura N."/>
            <person name="Hirakawa H."/>
            <person name="Matsushita K."/>
        </authorList>
    </citation>
    <scope>NUCLEOTIDE SEQUENCE [LARGE SCALE GENOMIC DNA]</scope>
    <source>
        <strain evidence="3">101 / DSM 11237</strain>
    </source>
</reference>
<organism evidence="2 3">
    <name type="scientific">Acidocella aminolytica 101 = DSM 11237</name>
    <dbReference type="NCBI Taxonomy" id="1120923"/>
    <lineage>
        <taxon>Bacteria</taxon>
        <taxon>Pseudomonadati</taxon>
        <taxon>Pseudomonadota</taxon>
        <taxon>Alphaproteobacteria</taxon>
        <taxon>Acetobacterales</taxon>
        <taxon>Acidocellaceae</taxon>
        <taxon>Acidocella</taxon>
    </lineage>
</organism>
<dbReference type="STRING" id="1120923.SAMN02746095_02640"/>
<keyword evidence="3" id="KW-1185">Reference proteome</keyword>
<gene>
    <name evidence="2" type="ORF">Aam_106_022</name>
</gene>
<protein>
    <submittedName>
        <fullName evidence="2">Uncharacterized protein</fullName>
    </submittedName>
</protein>
<feature type="region of interest" description="Disordered" evidence="1">
    <location>
        <begin position="55"/>
        <end position="75"/>
    </location>
</feature>
<feature type="compositionally biased region" description="Low complexity" evidence="1">
    <location>
        <begin position="62"/>
        <end position="75"/>
    </location>
</feature>
<dbReference type="EMBL" id="BANC01000104">
    <property type="protein sequence ID" value="GAN81614.1"/>
    <property type="molecule type" value="Genomic_DNA"/>
</dbReference>